<evidence type="ECO:0000313" key="1">
    <source>
        <dbReference type="EMBL" id="MPN30728.1"/>
    </source>
</evidence>
<name>A0A645GV97_9ZZZZ</name>
<gene>
    <name evidence="1" type="ORF">SDC9_178199</name>
</gene>
<reference evidence="1" key="1">
    <citation type="submission" date="2019-08" db="EMBL/GenBank/DDBJ databases">
        <authorList>
            <person name="Kucharzyk K."/>
            <person name="Murdoch R.W."/>
            <person name="Higgins S."/>
            <person name="Loffler F."/>
        </authorList>
    </citation>
    <scope>NUCLEOTIDE SEQUENCE</scope>
</reference>
<dbReference type="AlphaFoldDB" id="A0A645GV97"/>
<accession>A0A645GV97</accession>
<proteinExistence type="predicted"/>
<dbReference type="EMBL" id="VSSQ01081952">
    <property type="protein sequence ID" value="MPN30728.1"/>
    <property type="molecule type" value="Genomic_DNA"/>
</dbReference>
<comment type="caution">
    <text evidence="1">The sequence shown here is derived from an EMBL/GenBank/DDBJ whole genome shotgun (WGS) entry which is preliminary data.</text>
</comment>
<protein>
    <submittedName>
        <fullName evidence="1">Uncharacterized protein</fullName>
    </submittedName>
</protein>
<organism evidence="1">
    <name type="scientific">bioreactor metagenome</name>
    <dbReference type="NCBI Taxonomy" id="1076179"/>
    <lineage>
        <taxon>unclassified sequences</taxon>
        <taxon>metagenomes</taxon>
        <taxon>ecological metagenomes</taxon>
    </lineage>
</organism>
<sequence length="66" mass="7411">MRNRKGRQIIRPRVLGAVHEGHHPLRARHKRADAGGEFVCLAHIEALGRSLPVQRTEDDLSILANI</sequence>